<dbReference type="EMBL" id="JAEDXG010000033">
    <property type="protein sequence ID" value="MBH9700450.1"/>
    <property type="molecule type" value="Genomic_DNA"/>
</dbReference>
<accession>A0A6N4JUV2</accession>
<evidence type="ECO:0008006" key="5">
    <source>
        <dbReference type="Google" id="ProtNLM"/>
    </source>
</evidence>
<dbReference type="EMBL" id="SNSQ01000015">
    <property type="protein sequence ID" value="TEU48096.1"/>
    <property type="molecule type" value="Genomic_DNA"/>
</dbReference>
<protein>
    <recommendedName>
        <fullName evidence="5">XRE family transcriptional regulator</fullName>
    </recommendedName>
</protein>
<evidence type="ECO:0000313" key="1">
    <source>
        <dbReference type="EMBL" id="MBH9700450.1"/>
    </source>
</evidence>
<reference evidence="1" key="2">
    <citation type="submission" date="2020-12" db="EMBL/GenBank/DDBJ databases">
        <title>Burkholderia cepacia complex in Mexico.</title>
        <authorList>
            <person name="Estrada P."/>
        </authorList>
    </citation>
    <scope>NUCLEOTIDE SEQUENCE</scope>
    <source>
        <strain evidence="1">871</strain>
    </source>
</reference>
<evidence type="ECO:0000313" key="3">
    <source>
        <dbReference type="Proteomes" id="UP000298234"/>
    </source>
</evidence>
<evidence type="ECO:0000313" key="4">
    <source>
        <dbReference type="Proteomes" id="UP000645612"/>
    </source>
</evidence>
<organism evidence="1 4">
    <name type="scientific">Burkholderia cepacia</name>
    <name type="common">Pseudomonas cepacia</name>
    <dbReference type="NCBI Taxonomy" id="292"/>
    <lineage>
        <taxon>Bacteria</taxon>
        <taxon>Pseudomonadati</taxon>
        <taxon>Pseudomonadota</taxon>
        <taxon>Betaproteobacteria</taxon>
        <taxon>Burkholderiales</taxon>
        <taxon>Burkholderiaceae</taxon>
        <taxon>Burkholderia</taxon>
        <taxon>Burkholderia cepacia complex</taxon>
    </lineage>
</organism>
<dbReference type="RefSeq" id="WP_074800671.1">
    <property type="nucleotide sequence ID" value="NZ_CADDZZ010000001.1"/>
</dbReference>
<dbReference type="AlphaFoldDB" id="A0A6N4JUV2"/>
<sequence length="82" mass="9332">MSQRVSSWLEFVIEQLHKNKGKWRRIAHDAGVPYDTLTKIALSRVTDPRVSNVQALHDYFVRAEASCPSVRREEPIPVTTAA</sequence>
<evidence type="ECO:0000313" key="2">
    <source>
        <dbReference type="EMBL" id="TEU48096.1"/>
    </source>
</evidence>
<name>A0A6N4JUV2_BURCE</name>
<gene>
    <name evidence="2" type="ORF">E3D37_15570</name>
    <name evidence="1" type="ORF">JAO13_28805</name>
</gene>
<reference evidence="2 3" key="1">
    <citation type="submission" date="2019-03" db="EMBL/GenBank/DDBJ databases">
        <title>Burkholderia cepacia outbreak.</title>
        <authorList>
            <person name="Farzana R."/>
            <person name="Walsh T.R."/>
        </authorList>
    </citation>
    <scope>NUCLEOTIDE SEQUENCE [LARGE SCALE GENOMIC DNA]</scope>
    <source>
        <strain evidence="2">D13</strain>
        <strain evidence="3">d13</strain>
    </source>
</reference>
<dbReference type="Proteomes" id="UP000645612">
    <property type="component" value="Unassembled WGS sequence"/>
</dbReference>
<comment type="caution">
    <text evidence="1">The sequence shown here is derived from an EMBL/GenBank/DDBJ whole genome shotgun (WGS) entry which is preliminary data.</text>
</comment>
<proteinExistence type="predicted"/>
<dbReference type="Proteomes" id="UP000298234">
    <property type="component" value="Unassembled WGS sequence"/>
</dbReference>